<reference evidence="2" key="1">
    <citation type="journal article" date="2020" name="Nature">
        <title>Giant virus diversity and host interactions through global metagenomics.</title>
        <authorList>
            <person name="Schulz F."/>
            <person name="Roux S."/>
            <person name="Paez-Espino D."/>
            <person name="Jungbluth S."/>
            <person name="Walsh D.A."/>
            <person name="Denef V.J."/>
            <person name="McMahon K.D."/>
            <person name="Konstantinidis K.T."/>
            <person name="Eloe-Fadrosh E.A."/>
            <person name="Kyrpides N.C."/>
            <person name="Woyke T."/>
        </authorList>
    </citation>
    <scope>NUCLEOTIDE SEQUENCE</scope>
    <source>
        <strain evidence="2">GVMAG-M-3300023174-189</strain>
    </source>
</reference>
<dbReference type="EMBL" id="MN739626">
    <property type="protein sequence ID" value="QHT16784.1"/>
    <property type="molecule type" value="Genomic_DNA"/>
</dbReference>
<feature type="transmembrane region" description="Helical" evidence="1">
    <location>
        <begin position="66"/>
        <end position="85"/>
    </location>
</feature>
<keyword evidence="1" id="KW-0472">Membrane</keyword>
<keyword evidence="1" id="KW-0812">Transmembrane</keyword>
<proteinExistence type="predicted"/>
<evidence type="ECO:0000256" key="1">
    <source>
        <dbReference type="SAM" id="Phobius"/>
    </source>
</evidence>
<dbReference type="AlphaFoldDB" id="A0A6C0DKG8"/>
<protein>
    <submittedName>
        <fullName evidence="2">Uncharacterized protein</fullName>
    </submittedName>
</protein>
<accession>A0A6C0DKG8</accession>
<name>A0A6C0DKG8_9ZZZZ</name>
<keyword evidence="1" id="KW-1133">Transmembrane helix</keyword>
<sequence length="174" mass="18528">MELFIPSLVVLAFASIFLFIVLPKLSPYVLGIVAITMFGLGLWQHYTMFPYEYKSSLVIEMLKQYSGFIMLAAVIFLGTVGALAVQGGNSSESENGNNKSEIPMLSNLMGSKNGNNASKNQGSIFNLGGNSNNGKPSEGIMASMTNAVNGAMNLMKPANNAKKNNVASASFKTV</sequence>
<evidence type="ECO:0000313" key="2">
    <source>
        <dbReference type="EMBL" id="QHT16784.1"/>
    </source>
</evidence>
<feature type="transmembrane region" description="Helical" evidence="1">
    <location>
        <begin position="29"/>
        <end position="46"/>
    </location>
</feature>
<feature type="transmembrane region" description="Helical" evidence="1">
    <location>
        <begin position="6"/>
        <end position="22"/>
    </location>
</feature>
<organism evidence="2">
    <name type="scientific">viral metagenome</name>
    <dbReference type="NCBI Taxonomy" id="1070528"/>
    <lineage>
        <taxon>unclassified sequences</taxon>
        <taxon>metagenomes</taxon>
        <taxon>organismal metagenomes</taxon>
    </lineage>
</organism>